<gene>
    <name evidence="1" type="ORF">SAMN04490195_0204</name>
</gene>
<evidence type="ECO:0000313" key="1">
    <source>
        <dbReference type="EMBL" id="SDQ06775.1"/>
    </source>
</evidence>
<keyword evidence="2" id="KW-1185">Reference proteome</keyword>
<dbReference type="EMBL" id="FNKJ01000002">
    <property type="protein sequence ID" value="SDQ06775.1"/>
    <property type="molecule type" value="Genomic_DNA"/>
</dbReference>
<name>A0A1H0XV84_9PSED</name>
<organism evidence="1 2">
    <name type="scientific">Pseudomonas moorei</name>
    <dbReference type="NCBI Taxonomy" id="395599"/>
    <lineage>
        <taxon>Bacteria</taxon>
        <taxon>Pseudomonadati</taxon>
        <taxon>Pseudomonadota</taxon>
        <taxon>Gammaproteobacteria</taxon>
        <taxon>Pseudomonadales</taxon>
        <taxon>Pseudomonadaceae</taxon>
        <taxon>Pseudomonas</taxon>
    </lineage>
</organism>
<dbReference type="AlphaFoldDB" id="A0A1H0XV84"/>
<accession>A0A1H0XV84</accession>
<dbReference type="Proteomes" id="UP000199570">
    <property type="component" value="Unassembled WGS sequence"/>
</dbReference>
<evidence type="ECO:0000313" key="2">
    <source>
        <dbReference type="Proteomes" id="UP000199570"/>
    </source>
</evidence>
<reference evidence="2" key="1">
    <citation type="submission" date="2016-10" db="EMBL/GenBank/DDBJ databases">
        <authorList>
            <person name="Varghese N."/>
            <person name="Submissions S."/>
        </authorList>
    </citation>
    <scope>NUCLEOTIDE SEQUENCE [LARGE SCALE GENOMIC DNA]</scope>
    <source>
        <strain evidence="2">BS3775</strain>
    </source>
</reference>
<protein>
    <submittedName>
        <fullName evidence="1">Uncharacterized protein</fullName>
    </submittedName>
</protein>
<sequence>MDVNDNAGYLNVRVVWTFFASELAPAVECARHELLLANVDFPAARNGMPHGTAFAD</sequence>
<proteinExistence type="predicted"/>